<dbReference type="InterPro" id="IPR014764">
    <property type="entry name" value="DCN-prot"/>
</dbReference>
<feature type="domain" description="DCUN1" evidence="3">
    <location>
        <begin position="26"/>
        <end position="217"/>
    </location>
</feature>
<dbReference type="GO" id="GO:0031624">
    <property type="term" value="F:ubiquitin conjugating enzyme binding"/>
    <property type="evidence" value="ECO:0000318"/>
    <property type="project" value="GO_Central"/>
</dbReference>
<feature type="region of interest" description="Disordered" evidence="2">
    <location>
        <begin position="1"/>
        <end position="24"/>
    </location>
</feature>
<dbReference type="PROSITE" id="PS51229">
    <property type="entry name" value="DCUN1"/>
    <property type="match status" value="1"/>
</dbReference>
<proteinExistence type="predicted"/>
<evidence type="ECO:0000256" key="2">
    <source>
        <dbReference type="SAM" id="MobiDB-lite"/>
    </source>
</evidence>
<dbReference type="OrthoDB" id="286637at2759"/>
<dbReference type="GO" id="GO:0000151">
    <property type="term" value="C:ubiquitin ligase complex"/>
    <property type="evidence" value="ECO:0000318"/>
    <property type="project" value="GO_Central"/>
</dbReference>
<dbReference type="PANTHER" id="PTHR12281:SF26">
    <property type="entry name" value="DEFECTIVE IN CULLIN NEDDYLATION PROTEIN"/>
    <property type="match status" value="1"/>
</dbReference>
<dbReference type="GO" id="GO:0032182">
    <property type="term" value="F:ubiquitin-like protein binding"/>
    <property type="evidence" value="ECO:0000318"/>
    <property type="project" value="GO_Central"/>
</dbReference>
<dbReference type="InterPro" id="IPR005176">
    <property type="entry name" value="PONY_dom"/>
</dbReference>
<protein>
    <recommendedName>
        <fullName evidence="1">Defective in cullin neddylation protein</fullName>
    </recommendedName>
</protein>
<dbReference type="EMBL" id="NBSK02000005">
    <property type="protein sequence ID" value="KAJ0205888.1"/>
    <property type="molecule type" value="Genomic_DNA"/>
</dbReference>
<reference evidence="4 5" key="1">
    <citation type="journal article" date="2017" name="Nat. Commun.">
        <title>Genome assembly with in vitro proximity ligation data and whole-genome triplication in lettuce.</title>
        <authorList>
            <person name="Reyes-Chin-Wo S."/>
            <person name="Wang Z."/>
            <person name="Yang X."/>
            <person name="Kozik A."/>
            <person name="Arikit S."/>
            <person name="Song C."/>
            <person name="Xia L."/>
            <person name="Froenicke L."/>
            <person name="Lavelle D.O."/>
            <person name="Truco M.J."/>
            <person name="Xia R."/>
            <person name="Zhu S."/>
            <person name="Xu C."/>
            <person name="Xu H."/>
            <person name="Xu X."/>
            <person name="Cox K."/>
            <person name="Korf I."/>
            <person name="Meyers B.C."/>
            <person name="Michelmore R.W."/>
        </authorList>
    </citation>
    <scope>NUCLEOTIDE SEQUENCE [LARGE SCALE GENOMIC DNA]</scope>
    <source>
        <strain evidence="5">cv. Salinas</strain>
        <tissue evidence="4">Seedlings</tissue>
    </source>
</reference>
<keyword evidence="5" id="KW-1185">Reference proteome</keyword>
<dbReference type="GO" id="GO:0045116">
    <property type="term" value="P:protein neddylation"/>
    <property type="evidence" value="ECO:0000318"/>
    <property type="project" value="GO_Central"/>
</dbReference>
<comment type="function">
    <text evidence="1">Neddylation of cullins play an essential role in the regulation of SCF-type complexes activity.</text>
</comment>
<dbReference type="GO" id="GO:0097602">
    <property type="term" value="F:cullin family protein binding"/>
    <property type="evidence" value="ECO:0000318"/>
    <property type="project" value="GO_Central"/>
</dbReference>
<dbReference type="AlphaFoldDB" id="A0A9R1VGV6"/>
<comment type="caution">
    <text evidence="4">The sequence shown here is derived from an EMBL/GenBank/DDBJ whole genome shotgun (WGS) entry which is preliminary data.</text>
</comment>
<evidence type="ECO:0000313" key="5">
    <source>
        <dbReference type="Proteomes" id="UP000235145"/>
    </source>
</evidence>
<organism evidence="4 5">
    <name type="scientific">Lactuca sativa</name>
    <name type="common">Garden lettuce</name>
    <dbReference type="NCBI Taxonomy" id="4236"/>
    <lineage>
        <taxon>Eukaryota</taxon>
        <taxon>Viridiplantae</taxon>
        <taxon>Streptophyta</taxon>
        <taxon>Embryophyta</taxon>
        <taxon>Tracheophyta</taxon>
        <taxon>Spermatophyta</taxon>
        <taxon>Magnoliopsida</taxon>
        <taxon>eudicotyledons</taxon>
        <taxon>Gunneridae</taxon>
        <taxon>Pentapetalae</taxon>
        <taxon>asterids</taxon>
        <taxon>campanulids</taxon>
        <taxon>Asterales</taxon>
        <taxon>Asteraceae</taxon>
        <taxon>Cichorioideae</taxon>
        <taxon>Cichorieae</taxon>
        <taxon>Lactucinae</taxon>
        <taxon>Lactuca</taxon>
    </lineage>
</organism>
<dbReference type="Pfam" id="PF03556">
    <property type="entry name" value="Cullin_binding"/>
    <property type="match status" value="1"/>
</dbReference>
<accession>A0A9R1VGV6</accession>
<dbReference type="Gene3D" id="1.10.238.10">
    <property type="entry name" value="EF-hand"/>
    <property type="match status" value="1"/>
</dbReference>
<gene>
    <name evidence="4" type="ORF">LSAT_V11C500261690</name>
</gene>
<dbReference type="Proteomes" id="UP000235145">
    <property type="component" value="Unassembled WGS sequence"/>
</dbReference>
<dbReference type="InterPro" id="IPR042460">
    <property type="entry name" value="DCN1-like_PONY"/>
</dbReference>
<sequence length="223" mass="26299">MPRASKRKSDAVKSSLAEPAPKKATKEVERIDNFFASYANTSIGMIDPEGVEKLCSDLSVEHTDVRILMLAWKMNAKKQGYFTQEEWRTGLKSLRADTLKKLKKELSELEREVAKPNNFEDFYRFSFRYCLTEDKQKSLDIESVCVLLDLVLGPYFRLQIDSFCDYLKIQKEYKVVNMDQWTNFFRFCQEIKFPELENYDACQAWPLILDNFVEWLREKSNHP</sequence>
<dbReference type="Gramene" id="rna-gnl|WGS:NBSK|LSAT_5X90800_mrna">
    <property type="protein sequence ID" value="cds-PLY70056.1"/>
    <property type="gene ID" value="gene-LSAT_5X90800"/>
</dbReference>
<dbReference type="Gene3D" id="1.10.238.200">
    <property type="entry name" value="Cullin, PONY binding domain"/>
    <property type="match status" value="1"/>
</dbReference>
<dbReference type="PANTHER" id="PTHR12281">
    <property type="entry name" value="RP42 RELATED"/>
    <property type="match status" value="1"/>
</dbReference>
<evidence type="ECO:0000259" key="3">
    <source>
        <dbReference type="PROSITE" id="PS51229"/>
    </source>
</evidence>
<evidence type="ECO:0000313" key="4">
    <source>
        <dbReference type="EMBL" id="KAJ0205888.1"/>
    </source>
</evidence>
<name>A0A9R1VGV6_LACSA</name>
<evidence type="ECO:0000256" key="1">
    <source>
        <dbReference type="RuleBase" id="RU410713"/>
    </source>
</evidence>